<evidence type="ECO:0000313" key="2">
    <source>
        <dbReference type="Proteomes" id="UP000002668"/>
    </source>
</evidence>
<gene>
    <name evidence="1" type="ORF">LEMA_P099170.1</name>
</gene>
<dbReference type="HOGENOM" id="CLU_2758247_0_0_1"/>
<dbReference type="EMBL" id="FP929130">
    <property type="protein sequence ID" value="CBX96786.1"/>
    <property type="molecule type" value="Genomic_DNA"/>
</dbReference>
<evidence type="ECO:0000313" key="1">
    <source>
        <dbReference type="EMBL" id="CBX96786.1"/>
    </source>
</evidence>
<sequence>MGHIRQARAGNNESARFLRGSCSTGHHHALELYVQKVSNLESLLVFGMEGMGLHLGNGWRAPNFVLVHMH</sequence>
<reference evidence="2" key="1">
    <citation type="journal article" date="2011" name="Nat. Commun.">
        <title>Effector diversification within compartments of the Leptosphaeria maculans genome affected by Repeat-Induced Point mutations.</title>
        <authorList>
            <person name="Rouxel T."/>
            <person name="Grandaubert J."/>
            <person name="Hane J.K."/>
            <person name="Hoede C."/>
            <person name="van de Wouw A.P."/>
            <person name="Couloux A."/>
            <person name="Dominguez V."/>
            <person name="Anthouard V."/>
            <person name="Bally P."/>
            <person name="Bourras S."/>
            <person name="Cozijnsen A.J."/>
            <person name="Ciuffetti L.M."/>
            <person name="Degrave A."/>
            <person name="Dilmaghani A."/>
            <person name="Duret L."/>
            <person name="Fudal I."/>
            <person name="Goodwin S.B."/>
            <person name="Gout L."/>
            <person name="Glaser N."/>
            <person name="Linglin J."/>
            <person name="Kema G.H.J."/>
            <person name="Lapalu N."/>
            <person name="Lawrence C.B."/>
            <person name="May K."/>
            <person name="Meyer M."/>
            <person name="Ollivier B."/>
            <person name="Poulain J."/>
            <person name="Schoch C.L."/>
            <person name="Simon A."/>
            <person name="Spatafora J.W."/>
            <person name="Stachowiak A."/>
            <person name="Turgeon B.G."/>
            <person name="Tyler B.M."/>
            <person name="Vincent D."/>
            <person name="Weissenbach J."/>
            <person name="Amselem J."/>
            <person name="Quesneville H."/>
            <person name="Oliver R.P."/>
            <person name="Wincker P."/>
            <person name="Balesdent M.-H."/>
            <person name="Howlett B.J."/>
        </authorList>
    </citation>
    <scope>NUCLEOTIDE SEQUENCE [LARGE SCALE GENOMIC DNA]</scope>
    <source>
        <strain evidence="2">JN3 / isolate v23.1.3 / race Av1-4-5-6-7-8</strain>
    </source>
</reference>
<proteinExistence type="predicted"/>
<protein>
    <submittedName>
        <fullName evidence="1">Predicted protein</fullName>
    </submittedName>
</protein>
<dbReference type="AlphaFoldDB" id="E4ZZS6"/>
<keyword evidence="2" id="KW-1185">Reference proteome</keyword>
<dbReference type="InParanoid" id="E4ZZS6"/>
<organism evidence="2">
    <name type="scientific">Leptosphaeria maculans (strain JN3 / isolate v23.1.3 / race Av1-4-5-6-7-8)</name>
    <name type="common">Blackleg fungus</name>
    <name type="synonym">Phoma lingam</name>
    <dbReference type="NCBI Taxonomy" id="985895"/>
    <lineage>
        <taxon>Eukaryota</taxon>
        <taxon>Fungi</taxon>
        <taxon>Dikarya</taxon>
        <taxon>Ascomycota</taxon>
        <taxon>Pezizomycotina</taxon>
        <taxon>Dothideomycetes</taxon>
        <taxon>Pleosporomycetidae</taxon>
        <taxon>Pleosporales</taxon>
        <taxon>Pleosporineae</taxon>
        <taxon>Leptosphaeriaceae</taxon>
        <taxon>Plenodomus</taxon>
        <taxon>Plenodomus lingam/Leptosphaeria maculans species complex</taxon>
    </lineage>
</organism>
<dbReference type="Proteomes" id="UP000002668">
    <property type="component" value="Genome"/>
</dbReference>
<dbReference type="VEuPathDB" id="FungiDB:LEMA_P099170.1"/>
<name>E4ZZS6_LEPMJ</name>
<accession>E4ZZS6</accession>